<organism evidence="1 2">
    <name type="scientific">Ixodes persulcatus</name>
    <name type="common">Taiga tick</name>
    <dbReference type="NCBI Taxonomy" id="34615"/>
    <lineage>
        <taxon>Eukaryota</taxon>
        <taxon>Metazoa</taxon>
        <taxon>Ecdysozoa</taxon>
        <taxon>Arthropoda</taxon>
        <taxon>Chelicerata</taxon>
        <taxon>Arachnida</taxon>
        <taxon>Acari</taxon>
        <taxon>Parasitiformes</taxon>
        <taxon>Ixodida</taxon>
        <taxon>Ixodoidea</taxon>
        <taxon>Ixodidae</taxon>
        <taxon>Ixodinae</taxon>
        <taxon>Ixodes</taxon>
    </lineage>
</organism>
<dbReference type="EMBL" id="JABSTQ010011470">
    <property type="protein sequence ID" value="KAG0410974.1"/>
    <property type="molecule type" value="Genomic_DNA"/>
</dbReference>
<keyword evidence="2" id="KW-1185">Reference proteome</keyword>
<dbReference type="Proteomes" id="UP000805193">
    <property type="component" value="Unassembled WGS sequence"/>
</dbReference>
<gene>
    <name evidence="1" type="ORF">HPB47_011915</name>
</gene>
<name>A0AC60NUZ4_IXOPE</name>
<proteinExistence type="predicted"/>
<comment type="caution">
    <text evidence="1">The sequence shown here is derived from an EMBL/GenBank/DDBJ whole genome shotgun (WGS) entry which is preliminary data.</text>
</comment>
<sequence length="902" mass="99915">MSSLRKSTSRCDSDDDQGVEWLYEILREVQLEQFFMKVRDDLQVTRPRHFDFVQPEDLEKIGMGKPAARRLLDTVKKHRASQWKRNLLNKFLPVGVKSATKGGGTPTSHLSPTAVGSNGLTPGTAALTCLISEKDVTLASKLGDGSFGVVVKGEWDTPDGRVVPVAVKILKEDALSQPGAFDDFMKEVNAMHQLHHTNLVQLYGVVLSSPLMMVTELASLGSLRDFLLRRTDRQRHGLSGVSALIHRDLAARNVLLASADMVKIGDFGLMRALPSHEDCYVMTEQKKVPFPWCAPESLKSRHFSHASDTWMFGVTLWEMFSFGQEPWVGLNGAQILQKIDQLGERLPAPEACPPDIYQLMLHCWAYAPSDRPTFLALKDFLAEARPPTLRVLQRCQEAPPRLELEVGDLVEVVDGRTENYWWKGQSQRTFRVGDFPRCACESLCRRSPRDISRPLRNSFIHTGHGDASGRTWGSPAFIDDMYLRNPMEPPDVLGLPPEPPALSARLQELARRSQHHNPIAKKTTVIRQYGYNRFVDEKCDPEERVRRPRDARPSSDVARSERPPSAFVPSPVKEGVLIDFTSDVDTTLQRAPTSDGLGTPETPRESIVTYYNVSSTTAERSYCNVSSLEAVPGCCDERTADRYYSFVADDVSGGYGNLTRVSSCPSLSVDDLLSSTPPAAAAPSRQTTEAFNWLDCKMDQMRLGSENRVDGHATLSSSMTSPRPCKNLDRHPKLGQYTQHGSTDVPLLRPPPQTKKQTGHHFPNDIRVTGVDLLQQSPPPPAPALAQVRPFLVSPAVVPPCWSCREKEEDVLEPVLLPAVRDPHALAVAALRDRLPGTSDRECRHALAAAGGNVDLALHHIQLAHLQVLGIAGRGECEAALRAFSWDVDQAASHLLDTRPSQ</sequence>
<accession>A0AC60NUZ4</accession>
<evidence type="ECO:0000313" key="2">
    <source>
        <dbReference type="Proteomes" id="UP000805193"/>
    </source>
</evidence>
<evidence type="ECO:0000313" key="1">
    <source>
        <dbReference type="EMBL" id="KAG0410974.1"/>
    </source>
</evidence>
<protein>
    <submittedName>
        <fullName evidence="1">Uncharacterized protein</fullName>
    </submittedName>
</protein>
<reference evidence="1 2" key="1">
    <citation type="journal article" date="2020" name="Cell">
        <title>Large-Scale Comparative Analyses of Tick Genomes Elucidate Their Genetic Diversity and Vector Capacities.</title>
        <authorList>
            <consortium name="Tick Genome and Microbiome Consortium (TIGMIC)"/>
            <person name="Jia N."/>
            <person name="Wang J."/>
            <person name="Shi W."/>
            <person name="Du L."/>
            <person name="Sun Y."/>
            <person name="Zhan W."/>
            <person name="Jiang J.F."/>
            <person name="Wang Q."/>
            <person name="Zhang B."/>
            <person name="Ji P."/>
            <person name="Bell-Sakyi L."/>
            <person name="Cui X.M."/>
            <person name="Yuan T.T."/>
            <person name="Jiang B.G."/>
            <person name="Yang W.F."/>
            <person name="Lam T.T."/>
            <person name="Chang Q.C."/>
            <person name="Ding S.J."/>
            <person name="Wang X.J."/>
            <person name="Zhu J.G."/>
            <person name="Ruan X.D."/>
            <person name="Zhao L."/>
            <person name="Wei J.T."/>
            <person name="Ye R.Z."/>
            <person name="Que T.C."/>
            <person name="Du C.H."/>
            <person name="Zhou Y.H."/>
            <person name="Cheng J.X."/>
            <person name="Dai P.F."/>
            <person name="Guo W.B."/>
            <person name="Han X.H."/>
            <person name="Huang E.J."/>
            <person name="Li L.F."/>
            <person name="Wei W."/>
            <person name="Gao Y.C."/>
            <person name="Liu J.Z."/>
            <person name="Shao H.Z."/>
            <person name="Wang X."/>
            <person name="Wang C.C."/>
            <person name="Yang T.C."/>
            <person name="Huo Q.B."/>
            <person name="Li W."/>
            <person name="Chen H.Y."/>
            <person name="Chen S.E."/>
            <person name="Zhou L.G."/>
            <person name="Ni X.B."/>
            <person name="Tian J.H."/>
            <person name="Sheng Y."/>
            <person name="Liu T."/>
            <person name="Pan Y.S."/>
            <person name="Xia L.Y."/>
            <person name="Li J."/>
            <person name="Zhao F."/>
            <person name="Cao W.C."/>
        </authorList>
    </citation>
    <scope>NUCLEOTIDE SEQUENCE [LARGE SCALE GENOMIC DNA]</scope>
    <source>
        <strain evidence="1">Iper-2018</strain>
    </source>
</reference>